<feature type="transmembrane region" description="Helical" evidence="1">
    <location>
        <begin position="81"/>
        <end position="101"/>
    </location>
</feature>
<feature type="transmembrane region" description="Helical" evidence="1">
    <location>
        <begin position="190"/>
        <end position="213"/>
    </location>
</feature>
<protein>
    <submittedName>
        <fullName evidence="2">Uncharacterized protein</fullName>
    </submittedName>
</protein>
<gene>
    <name evidence="2" type="ORF">FPAR1323_LOCUS817</name>
</gene>
<proteinExistence type="predicted"/>
<evidence type="ECO:0000313" key="2">
    <source>
        <dbReference type="EMBL" id="CAD9382184.1"/>
    </source>
</evidence>
<dbReference type="AlphaFoldDB" id="A0A7S2AZV4"/>
<feature type="transmembrane region" description="Helical" evidence="1">
    <location>
        <begin position="108"/>
        <end position="128"/>
    </location>
</feature>
<feature type="transmembrane region" description="Helical" evidence="1">
    <location>
        <begin position="280"/>
        <end position="304"/>
    </location>
</feature>
<accession>A0A7S2AZV4</accession>
<keyword evidence="1" id="KW-0812">Transmembrane</keyword>
<organism evidence="2">
    <name type="scientific">Florenciella parvula</name>
    <dbReference type="NCBI Taxonomy" id="236787"/>
    <lineage>
        <taxon>Eukaryota</taxon>
        <taxon>Sar</taxon>
        <taxon>Stramenopiles</taxon>
        <taxon>Ochrophyta</taxon>
        <taxon>Dictyochophyceae</taxon>
        <taxon>Florenciellales</taxon>
        <taxon>Florenciella</taxon>
    </lineage>
</organism>
<keyword evidence="1" id="KW-1133">Transmembrane helix</keyword>
<feature type="transmembrane region" description="Helical" evidence="1">
    <location>
        <begin position="219"/>
        <end position="239"/>
    </location>
</feature>
<evidence type="ECO:0000256" key="1">
    <source>
        <dbReference type="SAM" id="Phobius"/>
    </source>
</evidence>
<keyword evidence="1" id="KW-0472">Membrane</keyword>
<reference evidence="2" key="1">
    <citation type="submission" date="2021-01" db="EMBL/GenBank/DDBJ databases">
        <authorList>
            <person name="Corre E."/>
            <person name="Pelletier E."/>
            <person name="Niang G."/>
            <person name="Scheremetjew M."/>
            <person name="Finn R."/>
            <person name="Kale V."/>
            <person name="Holt S."/>
            <person name="Cochrane G."/>
            <person name="Meng A."/>
            <person name="Brown T."/>
            <person name="Cohen L."/>
        </authorList>
    </citation>
    <scope>NUCLEOTIDE SEQUENCE</scope>
    <source>
        <strain evidence="2">RCC1693</strain>
    </source>
</reference>
<dbReference type="EMBL" id="HBGT01001536">
    <property type="protein sequence ID" value="CAD9382184.1"/>
    <property type="molecule type" value="Transcribed_RNA"/>
</dbReference>
<feature type="transmembrane region" description="Helical" evidence="1">
    <location>
        <begin position="158"/>
        <end position="178"/>
    </location>
</feature>
<name>A0A7S2AZV4_9STRA</name>
<sequence length="378" mass="41458">MRAKHNVLLVTNDHVSTLTGMADNTITVSALDRTKVKINGQEGVGRDLSLHAVATGKEYVHETSKDDLWFFFDVEVASNPALAGVAGFTTFVMILFIISYWNSAGSSTALVLVALQILCFFCINPYLIALSDWRNFMTEEAEALMHSSVGMNKALKSVLTLIVLLTISIFAFLMLKSVLPDRSIQDMGDWELWVAMLFDSASLTLPFICFGLYTSLPLQVVQILASFPFLFMIFFSTTFSPGAGLEGVKGLRFLFARFYLWCVIPGVMEGMEDCPKDNLTLYTVLSGCLGLFLFLGLQGVLYVVEMNKANAAAADFKALQGSDEFKQLQVEMKYVHTDGTPRGFGQTGVDYKDGYEATATEDSTITVSGGAEPPANEL</sequence>